<keyword evidence="5" id="KW-1185">Reference proteome</keyword>
<reference evidence="5" key="2">
    <citation type="submission" date="2021-01" db="EMBL/GenBank/DDBJ databases">
        <title>Draft genomes of Rhodovulum sulfidophilum.</title>
        <authorList>
            <person name="Guzman M.S."/>
        </authorList>
    </citation>
    <scope>NUCLEOTIDE SEQUENCE [LARGE SCALE GENOMIC DNA]</scope>
    <source>
        <strain evidence="5">AB19</strain>
    </source>
</reference>
<feature type="transmembrane region" description="Helical" evidence="1">
    <location>
        <begin position="47"/>
        <end position="70"/>
    </location>
</feature>
<dbReference type="RefSeq" id="WP_075785070.1">
    <property type="nucleotide sequence ID" value="NZ_JAESIL010000117.1"/>
</dbReference>
<dbReference type="Proteomes" id="UP000295484">
    <property type="component" value="Unassembled WGS sequence"/>
</dbReference>
<proteinExistence type="predicted"/>
<dbReference type="EMBL" id="SOEB01000009">
    <property type="protein sequence ID" value="TDX29213.1"/>
    <property type="molecule type" value="Genomic_DNA"/>
</dbReference>
<comment type="caution">
    <text evidence="3">The sequence shown here is derived from an EMBL/GenBank/DDBJ whole genome shotgun (WGS) entry which is preliminary data.</text>
</comment>
<gene>
    <name evidence="3" type="ORF">EV657_10934</name>
    <name evidence="2" type="ORF">JMJ92_18825</name>
</gene>
<evidence type="ECO:0000313" key="3">
    <source>
        <dbReference type="EMBL" id="TDX29213.1"/>
    </source>
</evidence>
<dbReference type="Proteomes" id="UP000635853">
    <property type="component" value="Unassembled WGS sequence"/>
</dbReference>
<keyword evidence="1" id="KW-1133">Transmembrane helix</keyword>
<protein>
    <submittedName>
        <fullName evidence="3">Uncharacterized protein</fullName>
    </submittedName>
</protein>
<evidence type="ECO:0000313" key="4">
    <source>
        <dbReference type="Proteomes" id="UP000295484"/>
    </source>
</evidence>
<keyword evidence="1" id="KW-0812">Transmembrane</keyword>
<reference evidence="2" key="3">
    <citation type="submission" date="2021-01" db="EMBL/GenBank/DDBJ databases">
        <authorList>
            <person name="Guzman M.S."/>
        </authorList>
    </citation>
    <scope>NUCLEOTIDE SEQUENCE</scope>
    <source>
        <strain evidence="2">AB19</strain>
    </source>
</reference>
<organism evidence="3 4">
    <name type="scientific">Rhodovulum visakhapatnamense</name>
    <dbReference type="NCBI Taxonomy" id="364297"/>
    <lineage>
        <taxon>Bacteria</taxon>
        <taxon>Pseudomonadati</taxon>
        <taxon>Pseudomonadota</taxon>
        <taxon>Alphaproteobacteria</taxon>
        <taxon>Rhodobacterales</taxon>
        <taxon>Paracoccaceae</taxon>
        <taxon>Rhodovulum</taxon>
    </lineage>
</organism>
<dbReference type="AlphaFoldDB" id="A0A4R8FZV5"/>
<evidence type="ECO:0000313" key="2">
    <source>
        <dbReference type="EMBL" id="MBL3580184.1"/>
    </source>
</evidence>
<evidence type="ECO:0000256" key="1">
    <source>
        <dbReference type="SAM" id="Phobius"/>
    </source>
</evidence>
<feature type="transmembrane region" description="Helical" evidence="1">
    <location>
        <begin position="6"/>
        <end position="27"/>
    </location>
</feature>
<keyword evidence="1" id="KW-0472">Membrane</keyword>
<dbReference type="EMBL" id="JAESIL010000117">
    <property type="protein sequence ID" value="MBL3580184.1"/>
    <property type="molecule type" value="Genomic_DNA"/>
</dbReference>
<sequence length="71" mass="7396">MDALIWAGAAVSVMGLAGIVWCIRNMLSARGANLPEPEMRARLQKAVAQNMAALALSAVGLMMVVIGIMLG</sequence>
<evidence type="ECO:0000313" key="5">
    <source>
        <dbReference type="Proteomes" id="UP000635853"/>
    </source>
</evidence>
<name>A0A4R8FZV5_9RHOB</name>
<accession>A0A4R8FZV5</accession>
<reference evidence="3 4" key="1">
    <citation type="submission" date="2019-03" db="EMBL/GenBank/DDBJ databases">
        <title>Genomic Encyclopedia of Type Strains, Phase IV (KMG-IV): sequencing the most valuable type-strain genomes for metagenomic binning, comparative biology and taxonomic classification.</title>
        <authorList>
            <person name="Goeker M."/>
        </authorList>
    </citation>
    <scope>NUCLEOTIDE SEQUENCE [LARGE SCALE GENOMIC DNA]</scope>
    <source>
        <strain evidence="3 4">JA181</strain>
    </source>
</reference>